<comment type="caution">
    <text evidence="3">The sequence shown here is derived from an EMBL/GenBank/DDBJ whole genome shotgun (WGS) entry which is preliminary data.</text>
</comment>
<feature type="region of interest" description="Disordered" evidence="1">
    <location>
        <begin position="1"/>
        <end position="70"/>
    </location>
</feature>
<evidence type="ECO:0000313" key="3">
    <source>
        <dbReference type="EMBL" id="PWY76370.1"/>
    </source>
</evidence>
<name>A0A317VWR9_9EURO</name>
<dbReference type="GeneID" id="37114588"/>
<evidence type="ECO:0000256" key="1">
    <source>
        <dbReference type="SAM" id="MobiDB-lite"/>
    </source>
</evidence>
<feature type="compositionally biased region" description="Low complexity" evidence="1">
    <location>
        <begin position="52"/>
        <end position="63"/>
    </location>
</feature>
<feature type="transmembrane region" description="Helical" evidence="2">
    <location>
        <begin position="98"/>
        <end position="117"/>
    </location>
</feature>
<protein>
    <submittedName>
        <fullName evidence="3">Uncharacterized protein</fullName>
    </submittedName>
</protein>
<dbReference type="EMBL" id="MSFK01000027">
    <property type="protein sequence ID" value="PWY76370.1"/>
    <property type="molecule type" value="Genomic_DNA"/>
</dbReference>
<accession>A0A317VWR9</accession>
<organism evidence="3 4">
    <name type="scientific">Aspergillus sclerotioniger CBS 115572</name>
    <dbReference type="NCBI Taxonomy" id="1450535"/>
    <lineage>
        <taxon>Eukaryota</taxon>
        <taxon>Fungi</taxon>
        <taxon>Dikarya</taxon>
        <taxon>Ascomycota</taxon>
        <taxon>Pezizomycotina</taxon>
        <taxon>Eurotiomycetes</taxon>
        <taxon>Eurotiomycetidae</taxon>
        <taxon>Eurotiales</taxon>
        <taxon>Aspergillaceae</taxon>
        <taxon>Aspergillus</taxon>
        <taxon>Aspergillus subgen. Circumdati</taxon>
    </lineage>
</organism>
<dbReference type="RefSeq" id="XP_025464183.1">
    <property type="nucleotide sequence ID" value="XM_025612445.1"/>
</dbReference>
<evidence type="ECO:0000256" key="2">
    <source>
        <dbReference type="SAM" id="Phobius"/>
    </source>
</evidence>
<keyword evidence="4" id="KW-1185">Reference proteome</keyword>
<dbReference type="STRING" id="1450535.A0A317VWR9"/>
<feature type="compositionally biased region" description="Polar residues" evidence="1">
    <location>
        <begin position="37"/>
        <end position="46"/>
    </location>
</feature>
<keyword evidence="2" id="KW-0472">Membrane</keyword>
<reference evidence="3 4" key="1">
    <citation type="submission" date="2016-12" db="EMBL/GenBank/DDBJ databases">
        <title>The genomes of Aspergillus section Nigri reveals drivers in fungal speciation.</title>
        <authorList>
            <consortium name="DOE Joint Genome Institute"/>
            <person name="Vesth T.C."/>
            <person name="Nybo J."/>
            <person name="Theobald S."/>
            <person name="Brandl J."/>
            <person name="Frisvad J.C."/>
            <person name="Nielsen K.F."/>
            <person name="Lyhne E.K."/>
            <person name="Kogle M.E."/>
            <person name="Kuo A."/>
            <person name="Riley R."/>
            <person name="Clum A."/>
            <person name="Nolan M."/>
            <person name="Lipzen A."/>
            <person name="Salamov A."/>
            <person name="Henrissat B."/>
            <person name="Wiebenga A."/>
            <person name="De Vries R.P."/>
            <person name="Grigoriev I.V."/>
            <person name="Mortensen U.H."/>
            <person name="Andersen M.R."/>
            <person name="Baker S.E."/>
        </authorList>
    </citation>
    <scope>NUCLEOTIDE SEQUENCE [LARGE SCALE GENOMIC DNA]</scope>
    <source>
        <strain evidence="3 4">CBS 115572</strain>
    </source>
</reference>
<proteinExistence type="predicted"/>
<keyword evidence="2" id="KW-0812">Transmembrane</keyword>
<dbReference type="Proteomes" id="UP000246702">
    <property type="component" value="Unassembled WGS sequence"/>
</dbReference>
<keyword evidence="2" id="KW-1133">Transmembrane helix</keyword>
<dbReference type="OrthoDB" id="5398396at2759"/>
<sequence>MGWFDGKSSSSSSHTHVRRRSSPSRRSTYSSQHPRHSTPSLLSMNGGSRAGRTSPSVLSSSSSRRARPRSGFVQRVVRYIRRLLRDIYDYARRNPVKVLILVVIPLLTSGVLQKLLAMVGIRLPKSIFGGNSPKSSPNSMSDNIKGLMNIAKMMM</sequence>
<dbReference type="AlphaFoldDB" id="A0A317VWR9"/>
<gene>
    <name evidence="3" type="ORF">BO94DRAFT_538230</name>
</gene>
<evidence type="ECO:0000313" key="4">
    <source>
        <dbReference type="Proteomes" id="UP000246702"/>
    </source>
</evidence>